<dbReference type="Gene3D" id="1.10.287.810">
    <property type="entry name" value="Mitochondrial import inner membrane translocase subunit tim13 like domains"/>
    <property type="match status" value="1"/>
</dbReference>
<evidence type="ECO:0000256" key="2">
    <source>
        <dbReference type="ARBA" id="ARBA00006720"/>
    </source>
</evidence>
<dbReference type="SUPFAM" id="SSF144122">
    <property type="entry name" value="Tim10-like"/>
    <property type="match status" value="1"/>
</dbReference>
<keyword evidence="11" id="KW-1185">Reference proteome</keyword>
<dbReference type="HOGENOM" id="CLU_141397_1_0_1"/>
<dbReference type="GO" id="GO:0015031">
    <property type="term" value="P:protein transport"/>
    <property type="evidence" value="ECO:0007669"/>
    <property type="project" value="UniProtKB-KW"/>
</dbReference>
<dbReference type="AlphaFoldDB" id="S3CL86"/>
<evidence type="ECO:0000256" key="8">
    <source>
        <dbReference type="RuleBase" id="RU367043"/>
    </source>
</evidence>
<dbReference type="Pfam" id="PF02953">
    <property type="entry name" value="zf-Tim10_DDP"/>
    <property type="match status" value="1"/>
</dbReference>
<comment type="subunit">
    <text evidence="8">Heterohexamer.</text>
</comment>
<comment type="similarity">
    <text evidence="2 8">Belongs to the small Tim family.</text>
</comment>
<comment type="domain">
    <text evidence="8">The twin CX3C motif contains 4 conserved Cys residues that form 2 disulfide bonds in the mitochondrial intermembrane space.</text>
</comment>
<organism evidence="10 11">
    <name type="scientific">Ophiostoma piceae (strain UAMH 11346)</name>
    <name type="common">Sap stain fungus</name>
    <dbReference type="NCBI Taxonomy" id="1262450"/>
    <lineage>
        <taxon>Eukaryota</taxon>
        <taxon>Fungi</taxon>
        <taxon>Dikarya</taxon>
        <taxon>Ascomycota</taxon>
        <taxon>Pezizomycotina</taxon>
        <taxon>Sordariomycetes</taxon>
        <taxon>Sordariomycetidae</taxon>
        <taxon>Ophiostomatales</taxon>
        <taxon>Ophiostomataceae</taxon>
        <taxon>Ophiostoma</taxon>
    </lineage>
</organism>
<dbReference type="OMA" id="FIDFTIL"/>
<keyword evidence="8" id="KW-0496">Mitochondrion</keyword>
<dbReference type="VEuPathDB" id="FungiDB:F503_07894"/>
<evidence type="ECO:0000259" key="9">
    <source>
        <dbReference type="Pfam" id="PF02953"/>
    </source>
</evidence>
<dbReference type="OrthoDB" id="344165at2759"/>
<keyword evidence="4 8" id="KW-0653">Protein transport</keyword>
<comment type="function">
    <text evidence="8">Mitochondrial intermembrane chaperone that participates in the import and insertion of some multi-pass transmembrane proteins into the mitochondrial inner membrane. Also required for the transfer of beta-barrel precursors from the TOM complex to the sorting and assembly machinery (SAM complex) of the outer membrane. Acts as a chaperone-like protein that protects the hydrophobic precursors from aggregation and guide them through the mitochondrial intermembrane space.</text>
</comment>
<dbReference type="eggNOG" id="KOG3489">
    <property type="taxonomic scope" value="Eukaryota"/>
</dbReference>
<protein>
    <recommendedName>
        <fullName evidence="8">Mitochondrial import inner membrane translocase subunit</fullName>
    </recommendedName>
</protein>
<feature type="domain" description="Tim10-like" evidence="9">
    <location>
        <begin position="23"/>
        <end position="84"/>
    </location>
</feature>
<evidence type="ECO:0000256" key="4">
    <source>
        <dbReference type="ARBA" id="ARBA00022927"/>
    </source>
</evidence>
<keyword evidence="3 8" id="KW-0999">Mitochondrion inner membrane</keyword>
<dbReference type="InterPro" id="IPR004217">
    <property type="entry name" value="Tim10-like"/>
</dbReference>
<proteinExistence type="inferred from homology"/>
<keyword evidence="7 8" id="KW-0143">Chaperone</keyword>
<name>S3CL86_OPHP1</name>
<keyword evidence="6 8" id="KW-1015">Disulfide bond</keyword>
<evidence type="ECO:0000256" key="3">
    <source>
        <dbReference type="ARBA" id="ARBA00022792"/>
    </source>
</evidence>
<keyword evidence="8" id="KW-0813">Transport</keyword>
<keyword evidence="5 8" id="KW-0811">Translocation</keyword>
<dbReference type="GO" id="GO:0005743">
    <property type="term" value="C:mitochondrial inner membrane"/>
    <property type="evidence" value="ECO:0007669"/>
    <property type="project" value="UniProtKB-SubCell"/>
</dbReference>
<dbReference type="Proteomes" id="UP000016923">
    <property type="component" value="Unassembled WGS sequence"/>
</dbReference>
<evidence type="ECO:0000256" key="1">
    <source>
        <dbReference type="ARBA" id="ARBA00004137"/>
    </source>
</evidence>
<dbReference type="EMBL" id="KE148151">
    <property type="protein sequence ID" value="EPE07243.1"/>
    <property type="molecule type" value="Genomic_DNA"/>
</dbReference>
<sequence>MATIDQEALSNLSDKDKLELRGFLAAESQRTGLQGQIHNLTDKCFKKCAATTSGNTLSSTEKDCMSNCAANFIDFTILTTTSLAKLRR</sequence>
<reference evidence="10 11" key="1">
    <citation type="journal article" date="2013" name="BMC Genomics">
        <title>The genome and transcriptome of the pine saprophyte Ophiostoma piceae, and a comparison with the bark beetle-associated pine pathogen Grosmannia clavigera.</title>
        <authorList>
            <person name="Haridas S."/>
            <person name="Wang Y."/>
            <person name="Lim L."/>
            <person name="Massoumi Alamouti S."/>
            <person name="Jackman S."/>
            <person name="Docking R."/>
            <person name="Robertson G."/>
            <person name="Birol I."/>
            <person name="Bohlmann J."/>
            <person name="Breuil C."/>
        </authorList>
    </citation>
    <scope>NUCLEOTIDE SEQUENCE [LARGE SCALE GENOMIC DNA]</scope>
    <source>
        <strain evidence="10 11">UAMH 11346</strain>
    </source>
</reference>
<evidence type="ECO:0000313" key="11">
    <source>
        <dbReference type="Proteomes" id="UP000016923"/>
    </source>
</evidence>
<accession>S3CL86</accession>
<keyword evidence="3 8" id="KW-0472">Membrane</keyword>
<evidence type="ECO:0000256" key="7">
    <source>
        <dbReference type="ARBA" id="ARBA00023186"/>
    </source>
</evidence>
<gene>
    <name evidence="10" type="ORF">F503_07894</name>
</gene>
<dbReference type="InterPro" id="IPR035427">
    <property type="entry name" value="Tim10-like_dom_sf"/>
</dbReference>
<comment type="subcellular location">
    <subcellularLocation>
        <location evidence="1 8">Mitochondrion inner membrane</location>
        <topology evidence="1 8">Peripheral membrane protein</topology>
        <orientation evidence="1 8">Intermembrane side</orientation>
    </subcellularLocation>
</comment>
<evidence type="ECO:0000256" key="5">
    <source>
        <dbReference type="ARBA" id="ARBA00023010"/>
    </source>
</evidence>
<evidence type="ECO:0000313" key="10">
    <source>
        <dbReference type="EMBL" id="EPE07243.1"/>
    </source>
</evidence>
<dbReference type="STRING" id="1262450.S3CL86"/>
<evidence type="ECO:0000256" key="6">
    <source>
        <dbReference type="ARBA" id="ARBA00023157"/>
    </source>
</evidence>